<sequence length="165" mass="18433">MAERQDPDLLQPALLDRLIDLDPDLDRDPPVPAAAQPAGLREALRRDLEMLLNTRCRPITPSEHLPELRGSLLNLGVGDFFSSSLVTPEQRQAFAADLQRRIALFEPRLENLSVTLQQDAAPERRSLHLRISAEFRMQPGLPPMIFESRVDPVGGLFSVSEGRHG</sequence>
<dbReference type="EMBL" id="CP067136">
    <property type="protein sequence ID" value="WCR06215.1"/>
    <property type="molecule type" value="Genomic_DNA"/>
</dbReference>
<evidence type="ECO:0000313" key="2">
    <source>
        <dbReference type="EMBL" id="WCR06215.1"/>
    </source>
</evidence>
<dbReference type="InterPro" id="IPR053176">
    <property type="entry name" value="T6SS_TssE1-like"/>
</dbReference>
<dbReference type="Gene3D" id="3.10.450.40">
    <property type="match status" value="1"/>
</dbReference>
<organism evidence="2 3">
    <name type="scientific">Paracoccus fistulariae</name>
    <dbReference type="NCBI Taxonomy" id="658446"/>
    <lineage>
        <taxon>Bacteria</taxon>
        <taxon>Pseudomonadati</taxon>
        <taxon>Pseudomonadota</taxon>
        <taxon>Alphaproteobacteria</taxon>
        <taxon>Rhodobacterales</taxon>
        <taxon>Paracoccaceae</taxon>
        <taxon>Paracoccus</taxon>
    </lineage>
</organism>
<dbReference type="PANTHER" id="PTHR38595:SF2">
    <property type="entry name" value="TYPE VI SECRETION SYSTEM BASEPLATE SUBUNIT TSSE"/>
    <property type="match status" value="1"/>
</dbReference>
<dbReference type="Pfam" id="PF04965">
    <property type="entry name" value="GPW_gp25"/>
    <property type="match status" value="1"/>
</dbReference>
<evidence type="ECO:0000313" key="3">
    <source>
        <dbReference type="Proteomes" id="UP001219349"/>
    </source>
</evidence>
<dbReference type="PANTHER" id="PTHR38595">
    <property type="entry name" value="CYTOPLASMIC PROTEIN-RELATED"/>
    <property type="match status" value="1"/>
</dbReference>
<dbReference type="InterPro" id="IPR007048">
    <property type="entry name" value="IraD/Gp25-like"/>
</dbReference>
<dbReference type="SUPFAM" id="SSF160719">
    <property type="entry name" value="gpW/gp25-like"/>
    <property type="match status" value="1"/>
</dbReference>
<reference evidence="2 3" key="1">
    <citation type="submission" date="2021-01" db="EMBL/GenBank/DDBJ databases">
        <title>Biogeographic distribution of Paracoccus.</title>
        <authorList>
            <person name="Hollensteiner J."/>
            <person name="Leineberger J."/>
            <person name="Brinkhoff T."/>
            <person name="Daniel R."/>
        </authorList>
    </citation>
    <scope>NUCLEOTIDE SEQUENCE [LARGE SCALE GENOMIC DNA]</scope>
    <source>
        <strain evidence="2 3">KCTC 22803</strain>
    </source>
</reference>
<feature type="domain" description="IraD/Gp25-like" evidence="1">
    <location>
        <begin position="40"/>
        <end position="139"/>
    </location>
</feature>
<dbReference type="InterPro" id="IPR017737">
    <property type="entry name" value="TssE1-like"/>
</dbReference>
<dbReference type="Proteomes" id="UP001219349">
    <property type="component" value="Chromosome"/>
</dbReference>
<keyword evidence="3" id="KW-1185">Reference proteome</keyword>
<proteinExistence type="predicted"/>
<protein>
    <submittedName>
        <fullName evidence="2">Type VI secretion system baseplate subunit TssE</fullName>
    </submittedName>
</protein>
<accession>A0ABY7SGR8</accession>
<dbReference type="RefSeq" id="WP_271883926.1">
    <property type="nucleotide sequence ID" value="NZ_CP067136.1"/>
</dbReference>
<gene>
    <name evidence="2" type="primary">tssE</name>
    <name evidence="2" type="ORF">JHX87_12010</name>
</gene>
<name>A0ABY7SGR8_9RHOB</name>
<dbReference type="NCBIfam" id="TIGR03357">
    <property type="entry name" value="VI_zyme"/>
    <property type="match status" value="1"/>
</dbReference>
<evidence type="ECO:0000259" key="1">
    <source>
        <dbReference type="Pfam" id="PF04965"/>
    </source>
</evidence>